<dbReference type="AlphaFoldDB" id="A0AAF0Q8I8"/>
<reference evidence="1" key="1">
    <citation type="submission" date="2023-08" db="EMBL/GenBank/DDBJ databases">
        <title>A de novo genome assembly of Solanum verrucosum Schlechtendal, a Mexican diploid species geographically isolated from the other diploid A-genome species in potato relatives.</title>
        <authorList>
            <person name="Hosaka K."/>
        </authorList>
    </citation>
    <scope>NUCLEOTIDE SEQUENCE</scope>
    <source>
        <tissue evidence="1">Young leaves</tissue>
    </source>
</reference>
<name>A0AAF0Q8I8_SOLVR</name>
<evidence type="ECO:0000313" key="2">
    <source>
        <dbReference type="Proteomes" id="UP001234989"/>
    </source>
</evidence>
<organism evidence="1 2">
    <name type="scientific">Solanum verrucosum</name>
    <dbReference type="NCBI Taxonomy" id="315347"/>
    <lineage>
        <taxon>Eukaryota</taxon>
        <taxon>Viridiplantae</taxon>
        <taxon>Streptophyta</taxon>
        <taxon>Embryophyta</taxon>
        <taxon>Tracheophyta</taxon>
        <taxon>Spermatophyta</taxon>
        <taxon>Magnoliopsida</taxon>
        <taxon>eudicotyledons</taxon>
        <taxon>Gunneridae</taxon>
        <taxon>Pentapetalae</taxon>
        <taxon>asterids</taxon>
        <taxon>lamiids</taxon>
        <taxon>Solanales</taxon>
        <taxon>Solanaceae</taxon>
        <taxon>Solanoideae</taxon>
        <taxon>Solaneae</taxon>
        <taxon>Solanum</taxon>
    </lineage>
</organism>
<protein>
    <submittedName>
        <fullName evidence="1">Uncharacterized protein</fullName>
    </submittedName>
</protein>
<sequence>MATHLHYFPSFVGCGNTSTSFSSTETITVLQNLENDVDVLPPPTKLTLTSFPYIKQKILQATTDLNRQEFGILAIVVNCFPPRYLMSMNKRLQELIVMDIFKQTFTLTIWDQGIIKNEGNRMLQQLSEYPIILARRVGGSRYNIYLAREPAVKVFYSKHYQQLTFFGIICRVTQNKGTLTSFTLRSTSKYGYVISVPIDEQVIPIANAESQIAVGDVGKITRDVMEDISSMAMFKFG</sequence>
<evidence type="ECO:0000313" key="1">
    <source>
        <dbReference type="EMBL" id="WMV18298.1"/>
    </source>
</evidence>
<accession>A0AAF0Q8I8</accession>
<proteinExistence type="predicted"/>
<dbReference type="EMBL" id="CP133614">
    <property type="protein sequence ID" value="WMV18298.1"/>
    <property type="molecule type" value="Genomic_DNA"/>
</dbReference>
<gene>
    <name evidence="1" type="ORF">MTR67_011683</name>
</gene>
<dbReference type="Proteomes" id="UP001234989">
    <property type="component" value="Chromosome 3"/>
</dbReference>
<keyword evidence="2" id="KW-1185">Reference proteome</keyword>